<gene>
    <name evidence="12" type="ORF">P167DRAFT_362013</name>
</gene>
<dbReference type="SUPFAM" id="SSF52540">
    <property type="entry name" value="P-loop containing nucleoside triphosphate hydrolases"/>
    <property type="match status" value="1"/>
</dbReference>
<comment type="caution">
    <text evidence="8">Lacks conserved residue(s) required for the propagation of feature annotation.</text>
</comment>
<feature type="short sequence motif" description="DGA/G" evidence="8">
    <location>
        <begin position="1024"/>
        <end position="1026"/>
    </location>
</feature>
<keyword evidence="5 8" id="KW-0442">Lipid degradation</keyword>
<dbReference type="GO" id="GO:0019369">
    <property type="term" value="P:arachidonate metabolic process"/>
    <property type="evidence" value="ECO:0007669"/>
    <property type="project" value="TreeGrafter"/>
</dbReference>
<dbReference type="PROSITE" id="PS51635">
    <property type="entry name" value="PNPLA"/>
    <property type="match status" value="1"/>
</dbReference>
<dbReference type="SUPFAM" id="SSF52151">
    <property type="entry name" value="FabD/lysophospholipase-like"/>
    <property type="match status" value="1"/>
</dbReference>
<feature type="compositionally biased region" description="Polar residues" evidence="9">
    <location>
        <begin position="884"/>
        <end position="895"/>
    </location>
</feature>
<protein>
    <submittedName>
        <fullName evidence="12">FabD/lysophospholipase-like protein</fullName>
    </submittedName>
</protein>
<feature type="domain" description="PNPLA" evidence="11">
    <location>
        <begin position="708"/>
        <end position="1037"/>
    </location>
</feature>
<evidence type="ECO:0000256" key="9">
    <source>
        <dbReference type="SAM" id="MobiDB-lite"/>
    </source>
</evidence>
<feature type="region of interest" description="Disordered" evidence="9">
    <location>
        <begin position="934"/>
        <end position="959"/>
    </location>
</feature>
<dbReference type="CDD" id="cd16449">
    <property type="entry name" value="RING-HC"/>
    <property type="match status" value="1"/>
</dbReference>
<keyword evidence="6 8" id="KW-0443">Lipid metabolism</keyword>
<dbReference type="CDD" id="cd07199">
    <property type="entry name" value="Pat17_PNPLA8_PNPLA9_like"/>
    <property type="match status" value="1"/>
</dbReference>
<dbReference type="GO" id="GO:0016042">
    <property type="term" value="P:lipid catabolic process"/>
    <property type="evidence" value="ECO:0007669"/>
    <property type="project" value="UniProtKB-UniRule"/>
</dbReference>
<dbReference type="Gene3D" id="3.40.1090.10">
    <property type="entry name" value="Cytosolic phospholipase A2 catalytic domain"/>
    <property type="match status" value="2"/>
</dbReference>
<accession>A0A3N4KCR7</accession>
<feature type="region of interest" description="Disordered" evidence="9">
    <location>
        <begin position="850"/>
        <end position="905"/>
    </location>
</feature>
<keyword evidence="13" id="KW-1185">Reference proteome</keyword>
<evidence type="ECO:0000313" key="13">
    <source>
        <dbReference type="Proteomes" id="UP000277580"/>
    </source>
</evidence>
<dbReference type="InParanoid" id="A0A3N4KCR7"/>
<dbReference type="InterPro" id="IPR002641">
    <property type="entry name" value="PNPLA_dom"/>
</dbReference>
<evidence type="ECO:0000256" key="4">
    <source>
        <dbReference type="ARBA" id="ARBA00022833"/>
    </source>
</evidence>
<sequence length="1309" mass="148311">MSTTKIASECQVRRARVHNENLTYCNGCEMVYCDSCYDMQAVHDSDRNRSGSHEKTELNVANFVLCVFDTGVPLQEREVQHHNNIYSKWFGAVIDDHKKSYLHDFGGFLRLLQDSEIPPSDFYPSLISFVGDTGAGKSTVINGILRLPQEITNHVPDDILSPVMGTSYEQTIPTSGDVHLFSDPVTRDTRYPTYYVDCEGMDGGESLPASAVCLEKLSRVGDINYLIHKRREVSPSITRAWAVKELYPRILFPFSDVVCLVTTNSRAFEAHLSKLLRWADTAIDKTTNQPMLPQAFMIFNAFSTKAPDDSVFQDWWDTSKVTREFLERRGSSILSSESTIGKLAASWKARGTTIKTLTELIERYFRHFKIFCIPKLESVQHSRTIEQYQALQTALSAASKSARKRRRDSGFLMSASTLNRYLEMAFDHFTATPDKPFNFLSTALVQSPVTQTLKDHICKLAVKYMSIHPMKPGNEIFKDISLWIASCIFLNSHRLQLPNMDITKEVYNQYRVFCSEAFSLFYSRDWPCEAVDIKGNRCVNVQSTHSTKGHQNIAGKIFEVEDPDTSLRRTFRSSGDDKVNRGRFFTEIQKELRECLLKYHTKKSETEFNRNQMRKAVAEVHATIFKKTRYRNIIGHLISHKTCFCCLASSPAHKLLCGHLLCQSCMEDYSERERRLPRLVLKACPLCGVKKQKLRVEVKPPSAGLRILCLDGGGVRSIMQLEILRRIEREIGLDIPIDKYFDLIVGTSGGGLVAAGIGLKRLSIEKSIQMFKEFASKSFVPRPLVSWPILGKLVLAHHHGRYKTSSLQDVLKSAFGDESIFGAALDSNLCTTVPGLKVALTATSSNRKPCLLTNYNRPPPERKPQGTWKRGDEQTKAQTEEIKVQNSTPNSSMRSRNGADDPIPCPGSVVYEFRNETRRYRPIQESIAIDAYFEVPTHPKREKERSPGSLTSSDNEDDVTGSLLLHVGDDEIYGNPADDPTYDFFRGEDESTELKLWEAVRATSAAPGCFKSFSHAASRYTFDDGALRCNNPAFLADKERKVLWPELSKQDPDIMLSLGTGFDPDPPQVADDSPRSETGITSFLHKMKDLGYTAVLEDMDSEMKWREFTDGLRIDDQDKERLSKYRRLNPYIKSPIPKMDDFCQVDSLQRKVDRWLNLRPAATDVTMIAHKLIASLFYFEFLGASVEPYIGVESLRRGVTLTCTGRVKCRVRSQALLKRIELYVNRPQPASSIFLIGDRNEIKRVLTAEPTPEDGTNSTYRISYDVQFSLKRADKDKEMCIYLSLWDDPAKAVSISGFPRCLFPEANCK</sequence>
<feature type="compositionally biased region" description="Basic and acidic residues" evidence="9">
    <location>
        <begin position="859"/>
        <end position="883"/>
    </location>
</feature>
<feature type="active site" description="Proton acceptor" evidence="8">
    <location>
        <position position="1024"/>
    </location>
</feature>
<dbReference type="SUPFAM" id="SSF57850">
    <property type="entry name" value="RING/U-box"/>
    <property type="match status" value="1"/>
</dbReference>
<feature type="compositionally biased region" description="Basic and acidic residues" evidence="9">
    <location>
        <begin position="937"/>
        <end position="946"/>
    </location>
</feature>
<evidence type="ECO:0000256" key="6">
    <source>
        <dbReference type="ARBA" id="ARBA00023098"/>
    </source>
</evidence>
<dbReference type="InterPro" id="IPR017907">
    <property type="entry name" value="Znf_RING_CS"/>
</dbReference>
<keyword evidence="3 8" id="KW-0378">Hydrolase</keyword>
<dbReference type="PANTHER" id="PTHR24185">
    <property type="entry name" value="CALCIUM-INDEPENDENT PHOSPHOLIPASE A2-GAMMA"/>
    <property type="match status" value="1"/>
</dbReference>
<keyword evidence="4" id="KW-0862">Zinc</keyword>
<reference evidence="12 13" key="1">
    <citation type="journal article" date="2018" name="Nat. Ecol. Evol.">
        <title>Pezizomycetes genomes reveal the molecular basis of ectomycorrhizal truffle lifestyle.</title>
        <authorList>
            <person name="Murat C."/>
            <person name="Payen T."/>
            <person name="Noel B."/>
            <person name="Kuo A."/>
            <person name="Morin E."/>
            <person name="Chen J."/>
            <person name="Kohler A."/>
            <person name="Krizsan K."/>
            <person name="Balestrini R."/>
            <person name="Da Silva C."/>
            <person name="Montanini B."/>
            <person name="Hainaut M."/>
            <person name="Levati E."/>
            <person name="Barry K.W."/>
            <person name="Belfiori B."/>
            <person name="Cichocki N."/>
            <person name="Clum A."/>
            <person name="Dockter R.B."/>
            <person name="Fauchery L."/>
            <person name="Guy J."/>
            <person name="Iotti M."/>
            <person name="Le Tacon F."/>
            <person name="Lindquist E.A."/>
            <person name="Lipzen A."/>
            <person name="Malagnac F."/>
            <person name="Mello A."/>
            <person name="Molinier V."/>
            <person name="Miyauchi S."/>
            <person name="Poulain J."/>
            <person name="Riccioni C."/>
            <person name="Rubini A."/>
            <person name="Sitrit Y."/>
            <person name="Splivallo R."/>
            <person name="Traeger S."/>
            <person name="Wang M."/>
            <person name="Zifcakova L."/>
            <person name="Wipf D."/>
            <person name="Zambonelli A."/>
            <person name="Paolocci F."/>
            <person name="Nowrousian M."/>
            <person name="Ottonello S."/>
            <person name="Baldrian P."/>
            <person name="Spatafora J.W."/>
            <person name="Henrissat B."/>
            <person name="Nagy L.G."/>
            <person name="Aury J.M."/>
            <person name="Wincker P."/>
            <person name="Grigoriev I.V."/>
            <person name="Bonfante P."/>
            <person name="Martin F.M."/>
        </authorList>
    </citation>
    <scope>NUCLEOTIDE SEQUENCE [LARGE SCALE GENOMIC DNA]</scope>
    <source>
        <strain evidence="12 13">CCBAS932</strain>
    </source>
</reference>
<keyword evidence="2 7" id="KW-0863">Zinc-finger</keyword>
<dbReference type="STRING" id="1392247.A0A3N4KCR7"/>
<evidence type="ECO:0000256" key="2">
    <source>
        <dbReference type="ARBA" id="ARBA00022771"/>
    </source>
</evidence>
<dbReference type="InterPro" id="IPR027417">
    <property type="entry name" value="P-loop_NTPase"/>
</dbReference>
<dbReference type="InterPro" id="IPR016035">
    <property type="entry name" value="Acyl_Trfase/lysoPLipase"/>
</dbReference>
<proteinExistence type="predicted"/>
<dbReference type="InterPro" id="IPR001841">
    <property type="entry name" value="Znf_RING"/>
</dbReference>
<dbReference type="PANTHER" id="PTHR24185:SF1">
    <property type="entry name" value="CALCIUM-INDEPENDENT PHOSPHOLIPASE A2-GAMMA"/>
    <property type="match status" value="1"/>
</dbReference>
<evidence type="ECO:0000259" key="11">
    <source>
        <dbReference type="PROSITE" id="PS51635"/>
    </source>
</evidence>
<dbReference type="GO" id="GO:0008270">
    <property type="term" value="F:zinc ion binding"/>
    <property type="evidence" value="ECO:0007669"/>
    <property type="project" value="UniProtKB-KW"/>
</dbReference>
<dbReference type="OrthoDB" id="194358at2759"/>
<feature type="domain" description="RING-type" evidence="10">
    <location>
        <begin position="643"/>
        <end position="687"/>
    </location>
</feature>
<dbReference type="Pfam" id="PF01734">
    <property type="entry name" value="Patatin"/>
    <property type="match status" value="1"/>
</dbReference>
<dbReference type="Proteomes" id="UP000277580">
    <property type="component" value="Unassembled WGS sequence"/>
</dbReference>
<evidence type="ECO:0000259" key="10">
    <source>
        <dbReference type="PROSITE" id="PS50089"/>
    </source>
</evidence>
<evidence type="ECO:0000256" key="3">
    <source>
        <dbReference type="ARBA" id="ARBA00022801"/>
    </source>
</evidence>
<name>A0A3N4KCR7_9PEZI</name>
<feature type="active site" description="Nucleophile" evidence="8">
    <location>
        <position position="748"/>
    </location>
</feature>
<dbReference type="GO" id="GO:0016020">
    <property type="term" value="C:membrane"/>
    <property type="evidence" value="ECO:0007669"/>
    <property type="project" value="TreeGrafter"/>
</dbReference>
<feature type="short sequence motif" description="GXSXG" evidence="8">
    <location>
        <begin position="746"/>
        <end position="750"/>
    </location>
</feature>
<evidence type="ECO:0000256" key="7">
    <source>
        <dbReference type="PROSITE-ProRule" id="PRU00175"/>
    </source>
</evidence>
<dbReference type="GO" id="GO:0047499">
    <property type="term" value="F:calcium-independent phospholipase A2 activity"/>
    <property type="evidence" value="ECO:0007669"/>
    <property type="project" value="TreeGrafter"/>
</dbReference>
<dbReference type="EMBL" id="ML119166">
    <property type="protein sequence ID" value="RPB08267.1"/>
    <property type="molecule type" value="Genomic_DNA"/>
</dbReference>
<evidence type="ECO:0000313" key="12">
    <source>
        <dbReference type="EMBL" id="RPB08267.1"/>
    </source>
</evidence>
<organism evidence="12 13">
    <name type="scientific">Morchella conica CCBAS932</name>
    <dbReference type="NCBI Taxonomy" id="1392247"/>
    <lineage>
        <taxon>Eukaryota</taxon>
        <taxon>Fungi</taxon>
        <taxon>Dikarya</taxon>
        <taxon>Ascomycota</taxon>
        <taxon>Pezizomycotina</taxon>
        <taxon>Pezizomycetes</taxon>
        <taxon>Pezizales</taxon>
        <taxon>Morchellaceae</taxon>
        <taxon>Morchella</taxon>
    </lineage>
</organism>
<dbReference type="GO" id="GO:0046486">
    <property type="term" value="P:glycerolipid metabolic process"/>
    <property type="evidence" value="ECO:0007669"/>
    <property type="project" value="UniProtKB-ARBA"/>
</dbReference>
<dbReference type="PROSITE" id="PS00518">
    <property type="entry name" value="ZF_RING_1"/>
    <property type="match status" value="1"/>
</dbReference>
<dbReference type="PROSITE" id="PS50089">
    <property type="entry name" value="ZF_RING_2"/>
    <property type="match status" value="1"/>
</dbReference>
<evidence type="ECO:0000256" key="8">
    <source>
        <dbReference type="PROSITE-ProRule" id="PRU01161"/>
    </source>
</evidence>
<keyword evidence="1" id="KW-0479">Metal-binding</keyword>
<evidence type="ECO:0000256" key="1">
    <source>
        <dbReference type="ARBA" id="ARBA00022723"/>
    </source>
</evidence>
<evidence type="ECO:0000256" key="5">
    <source>
        <dbReference type="ARBA" id="ARBA00022963"/>
    </source>
</evidence>